<feature type="region of interest" description="Disordered" evidence="1">
    <location>
        <begin position="1"/>
        <end position="50"/>
    </location>
</feature>
<feature type="region of interest" description="Disordered" evidence="1">
    <location>
        <begin position="95"/>
        <end position="120"/>
    </location>
</feature>
<comment type="caution">
    <text evidence="2">The sequence shown here is derived from an EMBL/GenBank/DDBJ whole genome shotgun (WGS) entry which is preliminary data.</text>
</comment>
<feature type="compositionally biased region" description="Low complexity" evidence="1">
    <location>
        <begin position="13"/>
        <end position="23"/>
    </location>
</feature>
<gene>
    <name evidence="2" type="ORF">G6F51_006304</name>
</gene>
<accession>A0A9P6YBE0</accession>
<dbReference type="OrthoDB" id="2270559at2759"/>
<dbReference type="Proteomes" id="UP000717996">
    <property type="component" value="Unassembled WGS sequence"/>
</dbReference>
<protein>
    <submittedName>
        <fullName evidence="2">Uncharacterized protein</fullName>
    </submittedName>
</protein>
<feature type="compositionally biased region" description="Low complexity" evidence="1">
    <location>
        <begin position="30"/>
        <end position="42"/>
    </location>
</feature>
<sequence length="291" mass="29647">MSRNVTNAKDTESSATITNATSSSHKEPSASDVSAAASSGTSNTVSAATPTSANSVLTALPSDAGTSSILPGNSSAQPSSLSSVTLSSSIVSSPPSGVSSLPSAASSSPARPYAGPSTISSSDRIQVSGNIIGQILPCTYRLFSDVDTSALNLEIDLEAAPQGVIPQGTNITTLPIATSADVSKTDAFIKREGNLTFYEHSINFLISFSVKPGNYRVIFFDKSTNTKLLIPIEIRPAASPTSIGAKATSPSVPGRPHPSGSIFAQGASYSIQVPRFLVALVGVAVTITLSL</sequence>
<feature type="compositionally biased region" description="Low complexity" evidence="1">
    <location>
        <begin position="95"/>
        <end position="117"/>
    </location>
</feature>
<organism evidence="2 3">
    <name type="scientific">Rhizopus oryzae</name>
    <name type="common">Mucormycosis agent</name>
    <name type="synonym">Rhizopus arrhizus var. delemar</name>
    <dbReference type="NCBI Taxonomy" id="64495"/>
    <lineage>
        <taxon>Eukaryota</taxon>
        <taxon>Fungi</taxon>
        <taxon>Fungi incertae sedis</taxon>
        <taxon>Mucoromycota</taxon>
        <taxon>Mucoromycotina</taxon>
        <taxon>Mucoromycetes</taxon>
        <taxon>Mucorales</taxon>
        <taxon>Mucorineae</taxon>
        <taxon>Rhizopodaceae</taxon>
        <taxon>Rhizopus</taxon>
    </lineage>
</organism>
<reference evidence="2" key="1">
    <citation type="journal article" date="2020" name="Microb. Genom.">
        <title>Genetic diversity of clinical and environmental Mucorales isolates obtained from an investigation of mucormycosis cases among solid organ transplant recipients.</title>
        <authorList>
            <person name="Nguyen M.H."/>
            <person name="Kaul D."/>
            <person name="Muto C."/>
            <person name="Cheng S.J."/>
            <person name="Richter R.A."/>
            <person name="Bruno V.M."/>
            <person name="Liu G."/>
            <person name="Beyhan S."/>
            <person name="Sundermann A.J."/>
            <person name="Mounaud S."/>
            <person name="Pasculle A.W."/>
            <person name="Nierman W.C."/>
            <person name="Driscoll E."/>
            <person name="Cumbie R."/>
            <person name="Clancy C.J."/>
            <person name="Dupont C.L."/>
        </authorList>
    </citation>
    <scope>NUCLEOTIDE SEQUENCE</scope>
    <source>
        <strain evidence="2">GL16</strain>
    </source>
</reference>
<evidence type="ECO:0000313" key="3">
    <source>
        <dbReference type="Proteomes" id="UP000717996"/>
    </source>
</evidence>
<name>A0A9P6YBE0_RHIOR</name>
<dbReference type="AlphaFoldDB" id="A0A9P6YBE0"/>
<evidence type="ECO:0000313" key="2">
    <source>
        <dbReference type="EMBL" id="KAG1544048.1"/>
    </source>
</evidence>
<dbReference type="EMBL" id="JAANIT010000845">
    <property type="protein sequence ID" value="KAG1544048.1"/>
    <property type="molecule type" value="Genomic_DNA"/>
</dbReference>
<evidence type="ECO:0000256" key="1">
    <source>
        <dbReference type="SAM" id="MobiDB-lite"/>
    </source>
</evidence>
<proteinExistence type="predicted"/>